<dbReference type="AlphaFoldDB" id="A0A0C3IYZ2"/>
<dbReference type="SUPFAM" id="SSF56349">
    <property type="entry name" value="DNA breaking-rejoining enzymes"/>
    <property type="match status" value="1"/>
</dbReference>
<protein>
    <recommendedName>
        <fullName evidence="4">Tyr recombinase domain-containing protein</fullName>
    </recommendedName>
</protein>
<evidence type="ECO:0000256" key="1">
    <source>
        <dbReference type="ARBA" id="ARBA00023172"/>
    </source>
</evidence>
<dbReference type="GO" id="GO:0015074">
    <property type="term" value="P:DNA integration"/>
    <property type="evidence" value="ECO:0007669"/>
    <property type="project" value="InterPro"/>
</dbReference>
<feature type="non-terminal residue" evidence="2">
    <location>
        <position position="1"/>
    </location>
</feature>
<reference evidence="3" key="2">
    <citation type="submission" date="2015-01" db="EMBL/GenBank/DDBJ databases">
        <title>Evolutionary Origins and Diversification of the Mycorrhizal Mutualists.</title>
        <authorList>
            <consortium name="DOE Joint Genome Institute"/>
            <consortium name="Mycorrhizal Genomics Consortium"/>
            <person name="Kohler A."/>
            <person name="Kuo A."/>
            <person name="Nagy L.G."/>
            <person name="Floudas D."/>
            <person name="Copeland A."/>
            <person name="Barry K.W."/>
            <person name="Cichocki N."/>
            <person name="Veneault-Fourrey C."/>
            <person name="LaButti K."/>
            <person name="Lindquist E.A."/>
            <person name="Lipzen A."/>
            <person name="Lundell T."/>
            <person name="Morin E."/>
            <person name="Murat C."/>
            <person name="Riley R."/>
            <person name="Ohm R."/>
            <person name="Sun H."/>
            <person name="Tunlid A."/>
            <person name="Henrissat B."/>
            <person name="Grigoriev I.V."/>
            <person name="Hibbett D.S."/>
            <person name="Martin F."/>
        </authorList>
    </citation>
    <scope>NUCLEOTIDE SEQUENCE [LARGE SCALE GENOMIC DNA]</scope>
    <source>
        <strain evidence="3">Marx 270</strain>
    </source>
</reference>
<dbReference type="OrthoDB" id="2678913at2759"/>
<dbReference type="HOGENOM" id="CLU_003292_1_3_1"/>
<evidence type="ECO:0008006" key="4">
    <source>
        <dbReference type="Google" id="ProtNLM"/>
    </source>
</evidence>
<accession>A0A0C3IYZ2</accession>
<evidence type="ECO:0000313" key="3">
    <source>
        <dbReference type="Proteomes" id="UP000054217"/>
    </source>
</evidence>
<proteinExistence type="predicted"/>
<dbReference type="InterPro" id="IPR011010">
    <property type="entry name" value="DNA_brk_join_enz"/>
</dbReference>
<dbReference type="GO" id="GO:0003677">
    <property type="term" value="F:DNA binding"/>
    <property type="evidence" value="ECO:0007669"/>
    <property type="project" value="InterPro"/>
</dbReference>
<reference evidence="2 3" key="1">
    <citation type="submission" date="2014-04" db="EMBL/GenBank/DDBJ databases">
        <authorList>
            <consortium name="DOE Joint Genome Institute"/>
            <person name="Kuo A."/>
            <person name="Kohler A."/>
            <person name="Costa M.D."/>
            <person name="Nagy L.G."/>
            <person name="Floudas D."/>
            <person name="Copeland A."/>
            <person name="Barry K.W."/>
            <person name="Cichocki N."/>
            <person name="Veneault-Fourrey C."/>
            <person name="LaButti K."/>
            <person name="Lindquist E.A."/>
            <person name="Lipzen A."/>
            <person name="Lundell T."/>
            <person name="Morin E."/>
            <person name="Murat C."/>
            <person name="Sun H."/>
            <person name="Tunlid A."/>
            <person name="Henrissat B."/>
            <person name="Grigoriev I.V."/>
            <person name="Hibbett D.S."/>
            <person name="Martin F."/>
            <person name="Nordberg H.P."/>
            <person name="Cantor M.N."/>
            <person name="Hua S.X."/>
        </authorList>
    </citation>
    <scope>NUCLEOTIDE SEQUENCE [LARGE SCALE GENOMIC DNA]</scope>
    <source>
        <strain evidence="2 3">Marx 270</strain>
    </source>
</reference>
<name>A0A0C3IYZ2_PISTI</name>
<dbReference type="GO" id="GO:0006310">
    <property type="term" value="P:DNA recombination"/>
    <property type="evidence" value="ECO:0007669"/>
    <property type="project" value="UniProtKB-KW"/>
</dbReference>
<keyword evidence="1" id="KW-0233">DNA recombination</keyword>
<dbReference type="InParanoid" id="A0A0C3IYZ2"/>
<dbReference type="Proteomes" id="UP000054217">
    <property type="component" value="Unassembled WGS sequence"/>
</dbReference>
<dbReference type="InterPro" id="IPR013762">
    <property type="entry name" value="Integrase-like_cat_sf"/>
</dbReference>
<dbReference type="STRING" id="870435.A0A0C3IYZ2"/>
<organism evidence="2 3">
    <name type="scientific">Pisolithus tinctorius Marx 270</name>
    <dbReference type="NCBI Taxonomy" id="870435"/>
    <lineage>
        <taxon>Eukaryota</taxon>
        <taxon>Fungi</taxon>
        <taxon>Dikarya</taxon>
        <taxon>Basidiomycota</taxon>
        <taxon>Agaricomycotina</taxon>
        <taxon>Agaricomycetes</taxon>
        <taxon>Agaricomycetidae</taxon>
        <taxon>Boletales</taxon>
        <taxon>Sclerodermatineae</taxon>
        <taxon>Pisolithaceae</taxon>
        <taxon>Pisolithus</taxon>
    </lineage>
</organism>
<gene>
    <name evidence="2" type="ORF">M404DRAFT_148613</name>
</gene>
<keyword evidence="3" id="KW-1185">Reference proteome</keyword>
<evidence type="ECO:0000313" key="2">
    <source>
        <dbReference type="EMBL" id="KIO02018.1"/>
    </source>
</evidence>
<dbReference type="Gene3D" id="1.10.443.10">
    <property type="entry name" value="Intergrase catalytic core"/>
    <property type="match status" value="1"/>
</dbReference>
<sequence>QCAPQDNPITDPMQALQNHIHLNPATNDAHLFTWKHPIHSIRPLSKAKVTRTIAKVAKSHPGLPNLKGHSLRIRGMLFYLLNGVPFDVVKTMGRWSGDSFTIYPRHHTLVLAPFLQSKPELLNALKGYILPPVW</sequence>
<dbReference type="EMBL" id="KN831984">
    <property type="protein sequence ID" value="KIO02018.1"/>
    <property type="molecule type" value="Genomic_DNA"/>
</dbReference>